<keyword evidence="1" id="KW-0812">Transmembrane</keyword>
<organism evidence="2">
    <name type="scientific">uncultured bacterium</name>
    <name type="common">gcode 4</name>
    <dbReference type="NCBI Taxonomy" id="1234023"/>
    <lineage>
        <taxon>Bacteria</taxon>
        <taxon>environmental samples</taxon>
    </lineage>
</organism>
<name>K1ZIL1_9BACT</name>
<feature type="transmembrane region" description="Helical" evidence="1">
    <location>
        <begin position="78"/>
        <end position="98"/>
    </location>
</feature>
<feature type="transmembrane region" description="Helical" evidence="1">
    <location>
        <begin position="5"/>
        <end position="22"/>
    </location>
</feature>
<reference evidence="2" key="1">
    <citation type="journal article" date="2012" name="Science">
        <title>Fermentation, hydrogen, and sulfur metabolism in multiple uncultivated bacterial phyla.</title>
        <authorList>
            <person name="Wrighton K.C."/>
            <person name="Thomas B.C."/>
            <person name="Sharon I."/>
            <person name="Miller C.S."/>
            <person name="Castelle C.J."/>
            <person name="VerBerkmoes N.C."/>
            <person name="Wilkins M.J."/>
            <person name="Hettich R.L."/>
            <person name="Lipton M.S."/>
            <person name="Williams K.H."/>
            <person name="Long P.E."/>
            <person name="Banfield J.F."/>
        </authorList>
    </citation>
    <scope>NUCLEOTIDE SEQUENCE [LARGE SCALE GENOMIC DNA]</scope>
</reference>
<evidence type="ECO:0000256" key="1">
    <source>
        <dbReference type="SAM" id="Phobius"/>
    </source>
</evidence>
<protein>
    <submittedName>
        <fullName evidence="2">Uncharacterized protein</fullName>
    </submittedName>
</protein>
<feature type="transmembrane region" description="Helical" evidence="1">
    <location>
        <begin position="159"/>
        <end position="177"/>
    </location>
</feature>
<proteinExistence type="predicted"/>
<accession>K1ZIL1</accession>
<feature type="transmembrane region" description="Helical" evidence="1">
    <location>
        <begin position="42"/>
        <end position="66"/>
    </location>
</feature>
<evidence type="ECO:0000313" key="2">
    <source>
        <dbReference type="EMBL" id="EKD44268.1"/>
    </source>
</evidence>
<dbReference type="EMBL" id="AMFJ01028921">
    <property type="protein sequence ID" value="EKD44268.1"/>
    <property type="molecule type" value="Genomic_DNA"/>
</dbReference>
<keyword evidence="1" id="KW-1133">Transmembrane helix</keyword>
<keyword evidence="1" id="KW-0472">Membrane</keyword>
<sequence length="182" mass="21901">MIESILHIFFFWFISWVFLTLMDRVDEHNLIIWKFQTPLAYTFGILTAVSFVFSIDYFNFLYPLIVGMCIEWIIKNKLEYPSHVFFLFVLALYFGYRHDLLPQYVWYTGLYLGISFLISNYIKSRTDKNSKFYRYFYTSYLSKLSSDIFLWIILKEPLLIVFGLSFAYSCLLTKKYLPGRNP</sequence>
<dbReference type="AlphaFoldDB" id="K1ZIL1"/>
<feature type="transmembrane region" description="Helical" evidence="1">
    <location>
        <begin position="104"/>
        <end position="122"/>
    </location>
</feature>
<gene>
    <name evidence="2" type="ORF">ACD_71C00190G0002</name>
</gene>
<comment type="caution">
    <text evidence="2">The sequence shown here is derived from an EMBL/GenBank/DDBJ whole genome shotgun (WGS) entry which is preliminary data.</text>
</comment>